<dbReference type="InterPro" id="IPR050612">
    <property type="entry name" value="Prok_Mopterin_Oxidored"/>
</dbReference>
<dbReference type="GO" id="GO:0030288">
    <property type="term" value="C:outer membrane-bounded periplasmic space"/>
    <property type="evidence" value="ECO:0007669"/>
    <property type="project" value="TreeGrafter"/>
</dbReference>
<dbReference type="GO" id="GO:0016491">
    <property type="term" value="F:oxidoreductase activity"/>
    <property type="evidence" value="ECO:0007669"/>
    <property type="project" value="UniProtKB-KW"/>
</dbReference>
<dbReference type="EMBL" id="MUPN01000181">
    <property type="protein sequence ID" value="OOQ41325.1"/>
    <property type="molecule type" value="Genomic_DNA"/>
</dbReference>
<organism evidence="6 7">
    <name type="scientific">Helicobacter pylori</name>
    <name type="common">Campylobacter pylori</name>
    <dbReference type="NCBI Taxonomy" id="210"/>
    <lineage>
        <taxon>Bacteria</taxon>
        <taxon>Pseudomonadati</taxon>
        <taxon>Campylobacterota</taxon>
        <taxon>Epsilonproteobacteria</taxon>
        <taxon>Campylobacterales</taxon>
        <taxon>Helicobacteraceae</taxon>
        <taxon>Helicobacter</taxon>
    </lineage>
</organism>
<protein>
    <recommendedName>
        <fullName evidence="5">Molybdopterin dinucleotide-binding domain-containing protein</fullName>
    </recommendedName>
</protein>
<evidence type="ECO:0000313" key="7">
    <source>
        <dbReference type="Proteomes" id="UP000319650"/>
    </source>
</evidence>
<evidence type="ECO:0000256" key="3">
    <source>
        <dbReference type="ARBA" id="ARBA00022723"/>
    </source>
</evidence>
<comment type="caution">
    <text evidence="6">The sequence shown here is derived from an EMBL/GenBank/DDBJ whole genome shotgun (WGS) entry which is preliminary data.</text>
</comment>
<dbReference type="PANTHER" id="PTHR43742">
    <property type="entry name" value="TRIMETHYLAMINE-N-OXIDE REDUCTASE"/>
    <property type="match status" value="1"/>
</dbReference>
<reference evidence="6 7" key="1">
    <citation type="journal article" date="2017" name="Front. Cell. Infect. Microbiol.">
        <title>Whole Genome Sequence and Phylogenetic Analysis Show Helicobacter pylori Strains from Latin America Have Followed a Unique Evolution Pathway.</title>
        <authorList>
            <person name="Munoz-Ramirez Z.Y."/>
            <person name="Mendez-Tenorio A."/>
            <person name="Kato I."/>
            <person name="Bravo M.M."/>
            <person name="Rizzato C."/>
            <person name="Thorell K."/>
            <person name="Torres R.C."/>
            <person name="Aviles-Jimenez F."/>
            <person name="Camorlinga M."/>
            <person name="Canzian F."/>
            <person name="Torres J."/>
        </authorList>
    </citation>
    <scope>NUCLEOTIDE SEQUENCE [LARGE SCALE GENOMIC DNA]</scope>
    <source>
        <strain evidence="6 7">CM22351</strain>
    </source>
</reference>
<feature type="non-terminal residue" evidence="6">
    <location>
        <position position="1"/>
    </location>
</feature>
<dbReference type="AlphaFoldDB" id="A0A4Y4XNP7"/>
<evidence type="ECO:0000313" key="6">
    <source>
        <dbReference type="EMBL" id="OOQ41325.1"/>
    </source>
</evidence>
<keyword evidence="3" id="KW-0479">Metal-binding</keyword>
<accession>A0A4Y4XNP7</accession>
<comment type="cofactor">
    <cofactor evidence="1">
        <name>Mo-bis(molybdopterin guanine dinucleotide)</name>
        <dbReference type="ChEBI" id="CHEBI:60539"/>
    </cofactor>
</comment>
<dbReference type="GO" id="GO:0043546">
    <property type="term" value="F:molybdopterin cofactor binding"/>
    <property type="evidence" value="ECO:0007669"/>
    <property type="project" value="InterPro"/>
</dbReference>
<evidence type="ECO:0000259" key="5">
    <source>
        <dbReference type="Pfam" id="PF01568"/>
    </source>
</evidence>
<dbReference type="PROSITE" id="PS00932">
    <property type="entry name" value="MOLYBDOPTERIN_PROK_3"/>
    <property type="match status" value="1"/>
</dbReference>
<feature type="domain" description="Molybdopterin dinucleotide-binding" evidence="5">
    <location>
        <begin position="2"/>
        <end position="115"/>
    </location>
</feature>
<evidence type="ECO:0000256" key="2">
    <source>
        <dbReference type="ARBA" id="ARBA00022505"/>
    </source>
</evidence>
<dbReference type="PANTHER" id="PTHR43742:SF10">
    <property type="entry name" value="TRIMETHYLAMINE-N-OXIDE REDUCTASE 2"/>
    <property type="match status" value="1"/>
</dbReference>
<dbReference type="GO" id="GO:0009061">
    <property type="term" value="P:anaerobic respiration"/>
    <property type="evidence" value="ECO:0007669"/>
    <property type="project" value="TreeGrafter"/>
</dbReference>
<dbReference type="InterPro" id="IPR006657">
    <property type="entry name" value="MoPterin_dinucl-bd_dom"/>
</dbReference>
<evidence type="ECO:0000256" key="1">
    <source>
        <dbReference type="ARBA" id="ARBA00001942"/>
    </source>
</evidence>
<dbReference type="GO" id="GO:0009055">
    <property type="term" value="F:electron transfer activity"/>
    <property type="evidence" value="ECO:0007669"/>
    <property type="project" value="TreeGrafter"/>
</dbReference>
<evidence type="ECO:0000256" key="4">
    <source>
        <dbReference type="ARBA" id="ARBA00023002"/>
    </source>
</evidence>
<proteinExistence type="predicted"/>
<dbReference type="GO" id="GO:0030151">
    <property type="term" value="F:molybdenum ion binding"/>
    <property type="evidence" value="ECO:0007669"/>
    <property type="project" value="TreeGrafter"/>
</dbReference>
<dbReference type="RefSeq" id="WP_078264287.1">
    <property type="nucleotide sequence ID" value="NZ_MUPN01000181.1"/>
</dbReference>
<dbReference type="Gene3D" id="2.40.40.20">
    <property type="match status" value="1"/>
</dbReference>
<gene>
    <name evidence="6" type="ORF">B0X64_01505</name>
</gene>
<dbReference type="InterPro" id="IPR006655">
    <property type="entry name" value="Mopterin_OxRdtase_prok_CS"/>
</dbReference>
<dbReference type="InterPro" id="IPR009010">
    <property type="entry name" value="Asp_de-COase-like_dom_sf"/>
</dbReference>
<dbReference type="Proteomes" id="UP000319650">
    <property type="component" value="Unassembled WGS sequence"/>
</dbReference>
<sequence>PHPKYRVNSQLDNTWVRNVYKIQGREPVMINELDANKLGIRHGEIVEVFNARGRLLAGAFVTKNIRQGVLSIQKGAWYDPEDARVRNPRCNGGHVNTLTSLRPTSSMTQAISANTA</sequence>
<keyword evidence="2" id="KW-0500">Molybdenum</keyword>
<dbReference type="SUPFAM" id="SSF50692">
    <property type="entry name" value="ADC-like"/>
    <property type="match status" value="1"/>
</dbReference>
<name>A0A4Y4XNP7_HELPX</name>
<keyword evidence="4" id="KW-0560">Oxidoreductase</keyword>
<dbReference type="Pfam" id="PF01568">
    <property type="entry name" value="Molydop_binding"/>
    <property type="match status" value="1"/>
</dbReference>
<feature type="non-terminal residue" evidence="6">
    <location>
        <position position="116"/>
    </location>
</feature>